<evidence type="ECO:0000256" key="1">
    <source>
        <dbReference type="SAM" id="MobiDB-lite"/>
    </source>
</evidence>
<feature type="region of interest" description="Disordered" evidence="1">
    <location>
        <begin position="1"/>
        <end position="43"/>
    </location>
</feature>
<dbReference type="Proteomes" id="UP001328107">
    <property type="component" value="Unassembled WGS sequence"/>
</dbReference>
<dbReference type="EMBL" id="BTRK01000003">
    <property type="protein sequence ID" value="GMR43163.1"/>
    <property type="molecule type" value="Genomic_DNA"/>
</dbReference>
<sequence>VSSPLHRRVRPSRGAAPSPLHGRGDVPLGTPRRTPHSSLPQQLVRIESTISRASRALPRPRTSGSFRAGHSFWGCSVEWDGRGNTTDRRGSTLH</sequence>
<keyword evidence="3" id="KW-1185">Reference proteome</keyword>
<evidence type="ECO:0000313" key="2">
    <source>
        <dbReference type="EMBL" id="GMR43163.1"/>
    </source>
</evidence>
<accession>A0AAN4ZKZ6</accession>
<proteinExistence type="predicted"/>
<dbReference type="AlphaFoldDB" id="A0AAN4ZKZ6"/>
<organism evidence="2 3">
    <name type="scientific">Pristionchus mayeri</name>
    <dbReference type="NCBI Taxonomy" id="1317129"/>
    <lineage>
        <taxon>Eukaryota</taxon>
        <taxon>Metazoa</taxon>
        <taxon>Ecdysozoa</taxon>
        <taxon>Nematoda</taxon>
        <taxon>Chromadorea</taxon>
        <taxon>Rhabditida</taxon>
        <taxon>Rhabditina</taxon>
        <taxon>Diplogasteromorpha</taxon>
        <taxon>Diplogasteroidea</taxon>
        <taxon>Neodiplogasteridae</taxon>
        <taxon>Pristionchus</taxon>
    </lineage>
</organism>
<comment type="caution">
    <text evidence="2">The sequence shown here is derived from an EMBL/GenBank/DDBJ whole genome shotgun (WGS) entry which is preliminary data.</text>
</comment>
<protein>
    <submittedName>
        <fullName evidence="2">Uncharacterized protein</fullName>
    </submittedName>
</protein>
<feature type="compositionally biased region" description="Basic residues" evidence="1">
    <location>
        <begin position="1"/>
        <end position="11"/>
    </location>
</feature>
<name>A0AAN4ZKZ6_9BILA</name>
<gene>
    <name evidence="2" type="ORF">PMAYCL1PPCAC_13358</name>
</gene>
<feature type="non-terminal residue" evidence="2">
    <location>
        <position position="1"/>
    </location>
</feature>
<feature type="non-terminal residue" evidence="2">
    <location>
        <position position="94"/>
    </location>
</feature>
<evidence type="ECO:0000313" key="3">
    <source>
        <dbReference type="Proteomes" id="UP001328107"/>
    </source>
</evidence>
<reference evidence="3" key="1">
    <citation type="submission" date="2022-10" db="EMBL/GenBank/DDBJ databases">
        <title>Genome assembly of Pristionchus species.</title>
        <authorList>
            <person name="Yoshida K."/>
            <person name="Sommer R.J."/>
        </authorList>
    </citation>
    <scope>NUCLEOTIDE SEQUENCE [LARGE SCALE GENOMIC DNA]</scope>
    <source>
        <strain evidence="3">RS5460</strain>
    </source>
</reference>